<evidence type="ECO:0000313" key="3">
    <source>
        <dbReference type="EMBL" id="EFL35332.1"/>
    </source>
</evidence>
<reference evidence="4" key="1">
    <citation type="submission" date="2009-02" db="EMBL/GenBank/DDBJ databases">
        <title>Annotation of Streptomyces viridochromogenes strain DSM 40736.</title>
        <authorList>
            <consortium name="The Broad Institute Genome Sequencing Platform"/>
            <consortium name="Broad Institute Microbial Sequencing Center"/>
            <person name="Fischbach M."/>
            <person name="Godfrey P."/>
            <person name="Ward D."/>
            <person name="Young S."/>
            <person name="Zeng Q."/>
            <person name="Koehrsen M."/>
            <person name="Alvarado L."/>
            <person name="Berlin A.M."/>
            <person name="Bochicchio J."/>
            <person name="Borenstein D."/>
            <person name="Chapman S.B."/>
            <person name="Chen Z."/>
            <person name="Engels R."/>
            <person name="Freedman E."/>
            <person name="Gellesch M."/>
            <person name="Goldberg J."/>
            <person name="Griggs A."/>
            <person name="Gujja S."/>
            <person name="Heilman E.R."/>
            <person name="Heiman D.I."/>
            <person name="Hepburn T.A."/>
            <person name="Howarth C."/>
            <person name="Jen D."/>
            <person name="Larson L."/>
            <person name="Lewis B."/>
            <person name="Mehta T."/>
            <person name="Park D."/>
            <person name="Pearson M."/>
            <person name="Richards J."/>
            <person name="Roberts A."/>
            <person name="Saif S."/>
            <person name="Shea T.D."/>
            <person name="Shenoy N."/>
            <person name="Sisk P."/>
            <person name="Stolte C."/>
            <person name="Sykes S.N."/>
            <person name="Thomson T."/>
            <person name="Walk T."/>
            <person name="White J."/>
            <person name="Yandava C."/>
            <person name="Straight P."/>
            <person name="Clardy J."/>
            <person name="Hung D."/>
            <person name="Kolter R."/>
            <person name="Mekalanos J."/>
            <person name="Walker S."/>
            <person name="Walsh C.T."/>
            <person name="Wieland-Brown L.C."/>
            <person name="Haas B."/>
            <person name="Nusbaum C."/>
            <person name="Birren B."/>
        </authorList>
    </citation>
    <scope>NUCLEOTIDE SEQUENCE [LARGE SCALE GENOMIC DNA]</scope>
    <source>
        <strain evidence="4">DSM 40736 / JCM 4977 / BCRC 1201 / Tue 494</strain>
    </source>
</reference>
<feature type="domain" description="Putative glycogen debranching enzyme N-terminal" evidence="2">
    <location>
        <begin position="137"/>
        <end position="308"/>
    </location>
</feature>
<dbReference type="AlphaFoldDB" id="D9WZ29"/>
<feature type="region of interest" description="Disordered" evidence="1">
    <location>
        <begin position="1"/>
        <end position="117"/>
    </location>
</feature>
<dbReference type="Pfam" id="PF14742">
    <property type="entry name" value="GDE_N_bis"/>
    <property type="match status" value="1"/>
</dbReference>
<keyword evidence="4" id="KW-1185">Reference proteome</keyword>
<dbReference type="eggNOG" id="COG3408">
    <property type="taxonomic scope" value="Bacteria"/>
</dbReference>
<proteinExistence type="predicted"/>
<dbReference type="Gene3D" id="1.50.10.10">
    <property type="match status" value="1"/>
</dbReference>
<protein>
    <submittedName>
        <fullName evidence="3">Glycogen debranching enzyme</fullName>
    </submittedName>
</protein>
<organism evidence="3 4">
    <name type="scientific">Streptomyces viridochromogenes (strain DSM 40736 / JCM 4977 / BCRC 1201 / Tue 494)</name>
    <dbReference type="NCBI Taxonomy" id="591159"/>
    <lineage>
        <taxon>Bacteria</taxon>
        <taxon>Bacillati</taxon>
        <taxon>Actinomycetota</taxon>
        <taxon>Actinomycetes</taxon>
        <taxon>Kitasatosporales</taxon>
        <taxon>Streptomycetaceae</taxon>
        <taxon>Streptomyces</taxon>
    </lineage>
</organism>
<dbReference type="Proteomes" id="UP000004184">
    <property type="component" value="Unassembled WGS sequence"/>
</dbReference>
<evidence type="ECO:0000259" key="2">
    <source>
        <dbReference type="Pfam" id="PF14742"/>
    </source>
</evidence>
<dbReference type="GO" id="GO:0005975">
    <property type="term" value="P:carbohydrate metabolic process"/>
    <property type="evidence" value="ECO:0007669"/>
    <property type="project" value="InterPro"/>
</dbReference>
<sequence length="766" mass="78876">MPEAGTTGSGDQDIGPRPEARVDGFGPRFPTGTSRALSPSGRDSGPPSPPGPGRSSASRAGRSRSPGFTSTYGSPSQPAPTSTQSRPAAQGRTPSPAGQAPTSPAPPRGATIPGLRWSADLPPAHSVMICVALPGLAISRETGQMTGRGLEGFYRAGRRVLSRCEIRVAGREPLPVQARMAAADRARFVGTLRTSPQAGPDPDVIVERNRYADGTERITLHSAAPRPLRLPVEVSLGTDLADLGSIASGSTGPELPASVHASGLRWSCDTGNVSVTAEPPPSDALASAGLLRWELDLPPGGSTSVELRMRPDGAGPLRVVGRAATSPLAAARAEGDDLRVPALLRTSIEDLQALLLRDSAHPADTHLAAGVPWRCGLAPADALVAARMALPLGTGLAAGTLRTLARTQLTGPGPQSGMIPGPRRDAGPHLPPQCTGTEATLLFPALLAEARRWGLSDQETEELLPAAERCLTWLRTTVGEHTYLRDPHPGGPARCEIQAHAHRAALLGADLLDACGRAGATALRQWAQTLRTAFRTDFWVDDRGGGRPAAARALDGRPVPHLGVAAVHLLDTGLLGGGALAPGLLDEVQTQKLARLLGSPLMDSGWGLRGLGAKEAGFNPFGHRSGAVRVQETALAVAGLAAVGYEKEASSLLRGVLGAAETFAYRLPEMYAGEQRTEGSAPLPHPAACRPAATPAAAGVLLVTALAGIRPDAPAGTITLCPMRGAPLGEIGLTGLRVAGAPFSVRVSRLGLAMVEEAADGLQLGV</sequence>
<dbReference type="SUPFAM" id="SSF48208">
    <property type="entry name" value="Six-hairpin glycosidases"/>
    <property type="match status" value="1"/>
</dbReference>
<feature type="compositionally biased region" description="Low complexity" evidence="1">
    <location>
        <begin position="53"/>
        <end position="67"/>
    </location>
</feature>
<dbReference type="InterPro" id="IPR032856">
    <property type="entry name" value="GDE_N_bis"/>
</dbReference>
<dbReference type="InterPro" id="IPR008928">
    <property type="entry name" value="6-hairpin_glycosidase_sf"/>
</dbReference>
<name>D9WZ29_STRVT</name>
<dbReference type="STRING" id="591159.SSQG_05850"/>
<gene>
    <name evidence="3" type="ORF">SSQG_05850</name>
</gene>
<dbReference type="InterPro" id="IPR012341">
    <property type="entry name" value="6hp_glycosidase-like_sf"/>
</dbReference>
<evidence type="ECO:0000256" key="1">
    <source>
        <dbReference type="SAM" id="MobiDB-lite"/>
    </source>
</evidence>
<accession>D9WZ29</accession>
<evidence type="ECO:0000313" key="4">
    <source>
        <dbReference type="Proteomes" id="UP000004184"/>
    </source>
</evidence>
<feature type="compositionally biased region" description="Low complexity" evidence="1">
    <location>
        <begin position="74"/>
        <end position="87"/>
    </location>
</feature>
<dbReference type="EMBL" id="GG657757">
    <property type="protein sequence ID" value="EFL35332.1"/>
    <property type="molecule type" value="Genomic_DNA"/>
</dbReference>
<dbReference type="HOGENOM" id="CLU_019216_0_0_11"/>